<dbReference type="Pfam" id="PF03629">
    <property type="entry name" value="SASA"/>
    <property type="match status" value="1"/>
</dbReference>
<organism evidence="3 4">
    <name type="scientific">Pseudoduganella umbonata</name>
    <dbReference type="NCBI Taxonomy" id="864828"/>
    <lineage>
        <taxon>Bacteria</taxon>
        <taxon>Pseudomonadati</taxon>
        <taxon>Pseudomonadota</taxon>
        <taxon>Betaproteobacteria</taxon>
        <taxon>Burkholderiales</taxon>
        <taxon>Oxalobacteraceae</taxon>
        <taxon>Telluria group</taxon>
        <taxon>Pseudoduganella</taxon>
    </lineage>
</organism>
<dbReference type="Gene3D" id="3.40.50.1110">
    <property type="entry name" value="SGNH hydrolase"/>
    <property type="match status" value="1"/>
</dbReference>
<gene>
    <name evidence="3" type="ORF">FCL38_08485</name>
</gene>
<feature type="domain" description="Sialate O-acetylesterase" evidence="2">
    <location>
        <begin position="119"/>
        <end position="363"/>
    </location>
</feature>
<evidence type="ECO:0000313" key="3">
    <source>
        <dbReference type="EMBL" id="QCP10461.1"/>
    </source>
</evidence>
<dbReference type="PANTHER" id="PTHR31988">
    <property type="entry name" value="ESTERASE, PUTATIVE (DUF303)-RELATED"/>
    <property type="match status" value="1"/>
</dbReference>
<protein>
    <submittedName>
        <fullName evidence="3">Sialate O-acetylesterase</fullName>
    </submittedName>
</protein>
<accession>A0ABX5UFA1</accession>
<sequence>MGTHHMHRLTPRRCPVHNERWTWRSTDRQYRKLPRQVSPELRWFRQTNRGAAGDISLFCRPADDATSCIEAPVYRFSIAALYQCCGLSYLVLHAFLLAMAMLATGCTESPPRYAGTGYDVVLLAGQSNMSGRGLGADPMADTPADARLLAWDARANTLRLARDPLPHQDLGERPVRIGPGISFGHAYLARGGAGRQLVLVPAAYGGTGFTDKAGSWRVTGAAVSPLVTEAVARANAAMRAAHARGAPARFVAILWHQGETDGGTRMAPEAYAAELVALAGYLRSHIDGAGPSTPFIVGQYVPAFLAGSPSLQRIAGINRNLPATLARSACVGSAGLSGNGPSDTIHFDAASQRVLGGRYAAALDALERHDTSAPCDWRLEEPRTGHQVP</sequence>
<dbReference type="Proteomes" id="UP000298763">
    <property type="component" value="Chromosome"/>
</dbReference>
<dbReference type="SUPFAM" id="SSF52266">
    <property type="entry name" value="SGNH hydrolase"/>
    <property type="match status" value="1"/>
</dbReference>
<keyword evidence="1" id="KW-0378">Hydrolase</keyword>
<dbReference type="PANTHER" id="PTHR31988:SF19">
    <property type="entry name" value="9-O-ACETYL-N-ACETYLNEURAMINIC ACID DEACETYLASE-RELATED"/>
    <property type="match status" value="1"/>
</dbReference>
<dbReference type="InterPro" id="IPR036514">
    <property type="entry name" value="SGNH_hydro_sf"/>
</dbReference>
<name>A0ABX5UFA1_9BURK</name>
<dbReference type="InterPro" id="IPR005181">
    <property type="entry name" value="SASA"/>
</dbReference>
<proteinExistence type="predicted"/>
<dbReference type="EMBL" id="CP040017">
    <property type="protein sequence ID" value="QCP10461.1"/>
    <property type="molecule type" value="Genomic_DNA"/>
</dbReference>
<dbReference type="InterPro" id="IPR052940">
    <property type="entry name" value="Carb_Esterase_6"/>
</dbReference>
<reference evidence="3 4" key="1">
    <citation type="submission" date="2019-05" db="EMBL/GenBank/DDBJ databases">
        <title>Draft Genome Sequences of Six Type Strains of the Genus Massilia.</title>
        <authorList>
            <person name="Miess H."/>
            <person name="Frediansyhah A."/>
            <person name="Gross H."/>
        </authorList>
    </citation>
    <scope>NUCLEOTIDE SEQUENCE [LARGE SCALE GENOMIC DNA]</scope>
    <source>
        <strain evidence="3 4">DSMZ 26121</strain>
    </source>
</reference>
<keyword evidence="4" id="KW-1185">Reference proteome</keyword>
<evidence type="ECO:0000259" key="2">
    <source>
        <dbReference type="Pfam" id="PF03629"/>
    </source>
</evidence>
<evidence type="ECO:0000256" key="1">
    <source>
        <dbReference type="ARBA" id="ARBA00022801"/>
    </source>
</evidence>
<evidence type="ECO:0000313" key="4">
    <source>
        <dbReference type="Proteomes" id="UP000298763"/>
    </source>
</evidence>